<dbReference type="GO" id="GO:0005737">
    <property type="term" value="C:cytoplasm"/>
    <property type="evidence" value="ECO:0007669"/>
    <property type="project" value="UniProtKB-SubCell"/>
</dbReference>
<dbReference type="InterPro" id="IPR029028">
    <property type="entry name" value="Alpha/beta_knot_MTases"/>
</dbReference>
<dbReference type="InterPro" id="IPR029026">
    <property type="entry name" value="tRNA_m1G_MTases_N"/>
</dbReference>
<keyword evidence="4 6" id="KW-0949">S-adenosyl-L-methionine</keyword>
<dbReference type="AlphaFoldDB" id="A0A6I4LWL7"/>
<comment type="similarity">
    <text evidence="6">Belongs to the class IV-like SAM-binding methyltransferase superfamily. RNA methyltransferase TrmH family. TrmL subfamily.</text>
</comment>
<name>A0A6I4LWL7_9SPHN</name>
<dbReference type="EMBL" id="SDWJ01000001">
    <property type="protein sequence ID" value="MVZ97421.1"/>
    <property type="molecule type" value="Genomic_DNA"/>
</dbReference>
<dbReference type="Pfam" id="PF00588">
    <property type="entry name" value="SpoU_methylase"/>
    <property type="match status" value="1"/>
</dbReference>
<feature type="binding site" evidence="6 7">
    <location>
        <position position="77"/>
    </location>
    <ligand>
        <name>S-adenosyl-L-methionine</name>
        <dbReference type="ChEBI" id="CHEBI:59789"/>
    </ligand>
</feature>
<dbReference type="InterPro" id="IPR001537">
    <property type="entry name" value="SpoU_MeTrfase"/>
</dbReference>
<evidence type="ECO:0000313" key="9">
    <source>
        <dbReference type="EMBL" id="MVZ97421.1"/>
    </source>
</evidence>
<proteinExistence type="inferred from homology"/>
<keyword evidence="2 6" id="KW-0489">Methyltransferase</keyword>
<dbReference type="EC" id="2.1.1.207" evidence="6"/>
<comment type="caution">
    <text evidence="9">The sequence shown here is derived from an EMBL/GenBank/DDBJ whole genome shotgun (WGS) entry which is preliminary data.</text>
</comment>
<dbReference type="SUPFAM" id="SSF75217">
    <property type="entry name" value="alpha/beta knot"/>
    <property type="match status" value="1"/>
</dbReference>
<organism evidence="9 10">
    <name type="scientific">Sphingorhabdus profundilacus</name>
    <dbReference type="NCBI Taxonomy" id="2509718"/>
    <lineage>
        <taxon>Bacteria</taxon>
        <taxon>Pseudomonadati</taxon>
        <taxon>Pseudomonadota</taxon>
        <taxon>Alphaproteobacteria</taxon>
        <taxon>Sphingomonadales</taxon>
        <taxon>Sphingomonadaceae</taxon>
        <taxon>Sphingorhabdus</taxon>
    </lineage>
</organism>
<feature type="binding site" evidence="6 7">
    <location>
        <position position="99"/>
    </location>
    <ligand>
        <name>S-adenosyl-L-methionine</name>
        <dbReference type="ChEBI" id="CHEBI:59789"/>
    </ligand>
</feature>
<dbReference type="PIRSF" id="PIRSF029256">
    <property type="entry name" value="SpoU_TrmH_prd"/>
    <property type="match status" value="1"/>
</dbReference>
<comment type="function">
    <text evidence="6">Methylates the ribose at the nucleotide 34 wobble position in the two leucyl isoacceptors tRNA(Leu)(CmAA) and tRNA(Leu)(cmnm5UmAA). Catalyzes the methyl transfer from S-adenosyl-L-methionine to the 2'-OH of the wobble nucleotide.</text>
</comment>
<keyword evidence="3 6" id="KW-0808">Transferase</keyword>
<evidence type="ECO:0000256" key="4">
    <source>
        <dbReference type="ARBA" id="ARBA00022691"/>
    </source>
</evidence>
<dbReference type="GO" id="GO:0008175">
    <property type="term" value="F:tRNA methyltransferase activity"/>
    <property type="evidence" value="ECO:0007669"/>
    <property type="project" value="UniProtKB-UniRule"/>
</dbReference>
<evidence type="ECO:0000256" key="7">
    <source>
        <dbReference type="PIRSR" id="PIRSR029256-1"/>
    </source>
</evidence>
<dbReference type="PANTHER" id="PTHR42971">
    <property type="entry name" value="TRNA (CYTIDINE(34)-2'-O)-METHYLTRANSFERASE"/>
    <property type="match status" value="1"/>
</dbReference>
<evidence type="ECO:0000256" key="2">
    <source>
        <dbReference type="ARBA" id="ARBA00022603"/>
    </source>
</evidence>
<keyword evidence="5 6" id="KW-0819">tRNA processing</keyword>
<gene>
    <name evidence="6" type="primary">trmL</name>
    <name evidence="9" type="ORF">EUU23_06845</name>
</gene>
<evidence type="ECO:0000256" key="6">
    <source>
        <dbReference type="HAMAP-Rule" id="MF_01885"/>
    </source>
</evidence>
<protein>
    <recommendedName>
        <fullName evidence="6">tRNA (cytidine(34)-2'-O)-methyltransferase</fullName>
        <ecNumber evidence="6">2.1.1.207</ecNumber>
    </recommendedName>
    <alternativeName>
        <fullName evidence="6">tRNA (cytidine/uridine-2'-O-)-methyltransferase TrmL</fullName>
    </alternativeName>
</protein>
<comment type="catalytic activity">
    <reaction evidence="6">
        <text>5-carboxymethylaminomethyluridine(34) in tRNA(Leu) + S-adenosyl-L-methionine = 5-carboxymethylaminomethyl-2'-O-methyluridine(34) in tRNA(Leu) + S-adenosyl-L-homocysteine + H(+)</text>
        <dbReference type="Rhea" id="RHEA:43088"/>
        <dbReference type="Rhea" id="RHEA-COMP:10333"/>
        <dbReference type="Rhea" id="RHEA-COMP:10334"/>
        <dbReference type="ChEBI" id="CHEBI:15378"/>
        <dbReference type="ChEBI" id="CHEBI:57856"/>
        <dbReference type="ChEBI" id="CHEBI:59789"/>
        <dbReference type="ChEBI" id="CHEBI:74508"/>
        <dbReference type="ChEBI" id="CHEBI:74511"/>
        <dbReference type="EC" id="2.1.1.207"/>
    </reaction>
</comment>
<comment type="subunit">
    <text evidence="6">Homodimer.</text>
</comment>
<dbReference type="InterPro" id="IPR016914">
    <property type="entry name" value="TrmL"/>
</dbReference>
<dbReference type="PANTHER" id="PTHR42971:SF1">
    <property type="entry name" value="TRNA (CYTIDINE(34)-2'-O)-METHYLTRANSFERASE"/>
    <property type="match status" value="1"/>
</dbReference>
<sequence>MRIALYQPDIAGNVGAVLRLSACFGVPCDIIEPCGFAFSERALRRAGMDYAIKADIKRHADWNAFSNAIAPARLVLMTTKGSISLPKFSFQKEDIILMGSEGSGVPEHVHSHVTARVHIPLRPEFRSLNVAVSAGIALAEALRQTSQFPGECA</sequence>
<keyword evidence="1 6" id="KW-0963">Cytoplasm</keyword>
<dbReference type="CDD" id="cd18094">
    <property type="entry name" value="SpoU-like_TrmL"/>
    <property type="match status" value="1"/>
</dbReference>
<evidence type="ECO:0000259" key="8">
    <source>
        <dbReference type="Pfam" id="PF00588"/>
    </source>
</evidence>
<evidence type="ECO:0000256" key="3">
    <source>
        <dbReference type="ARBA" id="ARBA00022679"/>
    </source>
</evidence>
<comment type="subcellular location">
    <subcellularLocation>
        <location evidence="6">Cytoplasm</location>
    </subcellularLocation>
</comment>
<evidence type="ECO:0000313" key="10">
    <source>
        <dbReference type="Proteomes" id="UP000471147"/>
    </source>
</evidence>
<dbReference type="OrthoDB" id="9789043at2"/>
<feature type="domain" description="tRNA/rRNA methyltransferase SpoU type" evidence="8">
    <location>
        <begin position="2"/>
        <end position="138"/>
    </location>
</feature>
<feature type="binding site" evidence="6 7">
    <location>
        <position position="127"/>
    </location>
    <ligand>
        <name>S-adenosyl-L-methionine</name>
        <dbReference type="ChEBI" id="CHEBI:59789"/>
    </ligand>
</feature>
<dbReference type="GO" id="GO:0002130">
    <property type="term" value="P:wobble position ribose methylation"/>
    <property type="evidence" value="ECO:0007669"/>
    <property type="project" value="TreeGrafter"/>
</dbReference>
<dbReference type="GO" id="GO:0003723">
    <property type="term" value="F:RNA binding"/>
    <property type="evidence" value="ECO:0007669"/>
    <property type="project" value="InterPro"/>
</dbReference>
<evidence type="ECO:0000256" key="1">
    <source>
        <dbReference type="ARBA" id="ARBA00022490"/>
    </source>
</evidence>
<dbReference type="GO" id="GO:0008757">
    <property type="term" value="F:S-adenosylmethionine-dependent methyltransferase activity"/>
    <property type="evidence" value="ECO:0007669"/>
    <property type="project" value="UniProtKB-UniRule"/>
</dbReference>
<dbReference type="Proteomes" id="UP000471147">
    <property type="component" value="Unassembled WGS sequence"/>
</dbReference>
<dbReference type="RefSeq" id="WP_160353296.1">
    <property type="nucleotide sequence ID" value="NZ_SDWJ01000001.1"/>
</dbReference>
<keyword evidence="10" id="KW-1185">Reference proteome</keyword>
<accession>A0A6I4LWL7</accession>
<reference evidence="9 10" key="1">
    <citation type="submission" date="2019-01" db="EMBL/GenBank/DDBJ databases">
        <title>Sphingorhabdus lacus sp.nov., isolated from an oligotrophic freshwater lake.</title>
        <authorList>
            <person name="Park M."/>
        </authorList>
    </citation>
    <scope>NUCLEOTIDE SEQUENCE [LARGE SCALE GENOMIC DNA]</scope>
    <source>
        <strain evidence="9 10">IMCC26285</strain>
    </source>
</reference>
<comment type="catalytic activity">
    <reaction evidence="6">
        <text>cytidine(34) in tRNA + S-adenosyl-L-methionine = 2'-O-methylcytidine(34) in tRNA + S-adenosyl-L-homocysteine + H(+)</text>
        <dbReference type="Rhea" id="RHEA:43084"/>
        <dbReference type="Rhea" id="RHEA-COMP:10331"/>
        <dbReference type="Rhea" id="RHEA-COMP:10332"/>
        <dbReference type="ChEBI" id="CHEBI:15378"/>
        <dbReference type="ChEBI" id="CHEBI:57856"/>
        <dbReference type="ChEBI" id="CHEBI:59789"/>
        <dbReference type="ChEBI" id="CHEBI:74495"/>
        <dbReference type="ChEBI" id="CHEBI:82748"/>
        <dbReference type="EC" id="2.1.1.207"/>
    </reaction>
</comment>
<feature type="binding site" evidence="6 7">
    <location>
        <position position="119"/>
    </location>
    <ligand>
        <name>S-adenosyl-L-methionine</name>
        <dbReference type="ChEBI" id="CHEBI:59789"/>
    </ligand>
</feature>
<dbReference type="Gene3D" id="3.40.1280.10">
    <property type="match status" value="1"/>
</dbReference>
<dbReference type="HAMAP" id="MF_01885">
    <property type="entry name" value="tRNA_methyltr_TrmL"/>
    <property type="match status" value="1"/>
</dbReference>
<evidence type="ECO:0000256" key="5">
    <source>
        <dbReference type="ARBA" id="ARBA00022694"/>
    </source>
</evidence>